<accession>A0A7L9FKX4</accession>
<organism evidence="2 3">
    <name type="scientific">Infirmifilum lucidum</name>
    <dbReference type="NCBI Taxonomy" id="2776706"/>
    <lineage>
        <taxon>Archaea</taxon>
        <taxon>Thermoproteota</taxon>
        <taxon>Thermoprotei</taxon>
        <taxon>Thermofilales</taxon>
        <taxon>Thermofilaceae</taxon>
        <taxon>Infirmifilum</taxon>
    </lineage>
</organism>
<keyword evidence="1" id="KW-0472">Membrane</keyword>
<evidence type="ECO:0000256" key="1">
    <source>
        <dbReference type="SAM" id="Phobius"/>
    </source>
</evidence>
<dbReference type="AlphaFoldDB" id="A0A7L9FKX4"/>
<protein>
    <submittedName>
        <fullName evidence="2">Uncharacterized protein</fullName>
    </submittedName>
</protein>
<sequence>MKRRAQIVVTAILLIALYVISVLLMVYHVHTIFLKMRSPVAREIVASVTGDFQRALAAMLAVATRAYFNYTRFSDLMERFSSLGMSYYNRHNFTVARMVAKSFLEYWRQAVTKAYAEYGIQISYSIERLDVSKYLNRSRAVYNLMKGYWYLPSSGSYTYAKLKINLTALGLYNWESDVFAGLTVRVYRTPVRYSLPSDTSPGNVSITINVLFDRGEYYGNLLAKGWVEIYYPERAGNVYTGRWLRAVIRDVRYDGMGNYTITFEPYVEELQDPVTGEQYIPVMVVVSDERGILVEASTYNYIGFRVQKNTPDTLYYYFKSSSTSSSISKPLETPFEVYTLELTSNLSMYWLGQKLPVQSVRLPPFPLMPMKQIRVNATRDGTLGSLTLIPVQYENWTVLNWHGLSIRLPVGLSDPQMDFFAGTRFNTTLVFQISFPGRDIRQQFVLLWWDDDLDANPVNFTTRIRYVGPDRDPRYKDVMHPLFDLEFLDMEHKVARGFEAITPSTNPCTPTFDPDYHLHYWGIAAINLRSPDGKTVYGPVNIHGFGTNIECGGQIWYLASYRPYGIWSIFYRYLRYGYPAPIRIFALLNTTLVANIYDLTKKGGITEGLLRSDYYHIITLVEITNGTNYLPMITYIYWNGDKEGYGYWAVQVSGVSQPNIPDWGTTFGYFAYLTYPGKYPENSTDGTPVASTQRQTFTGYYPGILISQWGSQSGKAIIFNKKALDYWYKRVYGQKATSSFMCGYIPLCSADFQIARWDQSVEINEGLTLNYQTVIFAYNLTGTGWLGRTGTDGWLNAYVYTPMFLEKYTPSVVPP</sequence>
<dbReference type="KEGG" id="thel:IG193_03115"/>
<reference evidence="2 3" key="1">
    <citation type="submission" date="2020-10" db="EMBL/GenBank/DDBJ databases">
        <title>Thermofilum lucidum 3507LT sp. nov. a novel member of Thermofilaceae family isolated from Chile hot spring, and proposal of description order Thermofilales.</title>
        <authorList>
            <person name="Zayulina K.S."/>
            <person name="Elcheninov A.G."/>
            <person name="Toshchakov S.V."/>
            <person name="Kublanov I.V."/>
        </authorList>
    </citation>
    <scope>NUCLEOTIDE SEQUENCE [LARGE SCALE GENOMIC DNA]</scope>
    <source>
        <strain evidence="2 3">3507LT</strain>
    </source>
</reference>
<evidence type="ECO:0000313" key="2">
    <source>
        <dbReference type="EMBL" id="QOJ79465.1"/>
    </source>
</evidence>
<keyword evidence="3" id="KW-1185">Reference proteome</keyword>
<dbReference type="Proteomes" id="UP000594121">
    <property type="component" value="Chromosome"/>
</dbReference>
<dbReference type="GeneID" id="59148853"/>
<evidence type="ECO:0000313" key="3">
    <source>
        <dbReference type="Proteomes" id="UP000594121"/>
    </source>
</evidence>
<keyword evidence="1" id="KW-1133">Transmembrane helix</keyword>
<dbReference type="InParanoid" id="A0A7L9FKX4"/>
<name>A0A7L9FKX4_9CREN</name>
<feature type="transmembrane region" description="Helical" evidence="1">
    <location>
        <begin position="7"/>
        <end position="29"/>
    </location>
</feature>
<keyword evidence="1" id="KW-0812">Transmembrane</keyword>
<dbReference type="RefSeq" id="WP_192819437.1">
    <property type="nucleotide sequence ID" value="NZ_CP062310.1"/>
</dbReference>
<gene>
    <name evidence="2" type="ORF">IG193_03115</name>
</gene>
<dbReference type="EMBL" id="CP062310">
    <property type="protein sequence ID" value="QOJ79465.1"/>
    <property type="molecule type" value="Genomic_DNA"/>
</dbReference>
<proteinExistence type="predicted"/>